<sequence length="386" mass="42330">MSTKCDYYEVLGVSKSSSLDEIKKAYRELALKFHPDRVPHEQKKKAEEKFKNISEAYAVLSDANKRALYDQYGHAGIDQQYAQEDIFKGADFSSVFQDLGTFGLGGGLFEEIFSDLGYDFFGSGSSGHSRSSRRRGRDLQISVAITLEEASRGVEKTIAVPRYETCPTCSGTGAKPGTKRVACPQCKGSGRSVVGQRGFYIQQTCPRCGGEGTLLHSPCLECHGEGRVKVTRKIKVKIPAGVDNGSNLRVRGEGEADQSIHGDLYVIIEVMPHSLFQRQGDDIFIEANVSLTKAILGGGIVVPTLNGKVDMKIPSGTQSGSIFRLRGKGIVDLHSRDTGDELVKVNVQIPQQLTLGQRKAIEEFARLSDEEIDKESFTDKIKKAFH</sequence>
<dbReference type="InterPro" id="IPR012724">
    <property type="entry name" value="DnaJ"/>
</dbReference>
<feature type="binding site" evidence="10">
    <location>
        <position position="208"/>
    </location>
    <ligand>
        <name>Zn(2+)</name>
        <dbReference type="ChEBI" id="CHEBI:29105"/>
        <label>2</label>
    </ligand>
</feature>
<dbReference type="CDD" id="cd10719">
    <property type="entry name" value="DnaJ_zf"/>
    <property type="match status" value="1"/>
</dbReference>
<dbReference type="NCBIfam" id="NF008035">
    <property type="entry name" value="PRK10767.1"/>
    <property type="match status" value="1"/>
</dbReference>
<gene>
    <name evidence="10 14" type="primary">dnaJ</name>
    <name evidence="14" type="ORF">COX41_00565</name>
</gene>
<evidence type="ECO:0000256" key="1">
    <source>
        <dbReference type="ARBA" id="ARBA00022705"/>
    </source>
</evidence>
<proteinExistence type="inferred from homology"/>
<dbReference type="SUPFAM" id="SSF57938">
    <property type="entry name" value="DnaJ/Hsp40 cysteine-rich domain"/>
    <property type="match status" value="1"/>
</dbReference>
<feature type="repeat" description="CXXCXGXG motif" evidence="10">
    <location>
        <begin position="183"/>
        <end position="190"/>
    </location>
</feature>
<evidence type="ECO:0000256" key="11">
    <source>
        <dbReference type="PROSITE-ProRule" id="PRU00546"/>
    </source>
</evidence>
<keyword evidence="2 10" id="KW-0479">Metal-binding</keyword>
<keyword evidence="5 10" id="KW-0862">Zinc</keyword>
<dbReference type="Pfam" id="PF01556">
    <property type="entry name" value="DnaJ_C"/>
    <property type="match status" value="1"/>
</dbReference>
<keyword evidence="7 10" id="KW-0143">Chaperone</keyword>
<evidence type="ECO:0000256" key="4">
    <source>
        <dbReference type="ARBA" id="ARBA00022771"/>
    </source>
</evidence>
<dbReference type="PROSITE" id="PS00636">
    <property type="entry name" value="DNAJ_1"/>
    <property type="match status" value="1"/>
</dbReference>
<keyword evidence="3 10" id="KW-0677">Repeat</keyword>
<comment type="subunit">
    <text evidence="10">Homodimer.</text>
</comment>
<dbReference type="EMBL" id="PCRK01000009">
    <property type="protein sequence ID" value="PIP19862.1"/>
    <property type="molecule type" value="Genomic_DNA"/>
</dbReference>
<dbReference type="Gene3D" id="2.10.230.10">
    <property type="entry name" value="Heat shock protein DnaJ, cysteine-rich domain"/>
    <property type="match status" value="1"/>
</dbReference>
<feature type="binding site" evidence="10">
    <location>
        <position position="205"/>
    </location>
    <ligand>
        <name>Zn(2+)</name>
        <dbReference type="ChEBI" id="CHEBI:29105"/>
        <label>2</label>
    </ligand>
</feature>
<evidence type="ECO:0000256" key="7">
    <source>
        <dbReference type="ARBA" id="ARBA00023186"/>
    </source>
</evidence>
<comment type="domain">
    <text evidence="10">The J domain is necessary and sufficient to stimulate DnaK ATPase activity. Zinc center 1 plays an important role in the autonomous, DnaK-independent chaperone activity of DnaJ. Zinc center 2 is essential for interaction with DnaK and for DnaJ activity.</text>
</comment>
<reference evidence="14 15" key="1">
    <citation type="submission" date="2017-09" db="EMBL/GenBank/DDBJ databases">
        <title>Depth-based differentiation of microbial function through sediment-hosted aquifers and enrichment of novel symbionts in the deep terrestrial subsurface.</title>
        <authorList>
            <person name="Probst A.J."/>
            <person name="Ladd B."/>
            <person name="Jarett J.K."/>
            <person name="Geller-Mcgrath D.E."/>
            <person name="Sieber C.M."/>
            <person name="Emerson J.B."/>
            <person name="Anantharaman K."/>
            <person name="Thomas B.C."/>
            <person name="Malmstrom R."/>
            <person name="Stieglmeier M."/>
            <person name="Klingl A."/>
            <person name="Woyke T."/>
            <person name="Ryan C.M."/>
            <person name="Banfield J.F."/>
        </authorList>
    </citation>
    <scope>NUCLEOTIDE SEQUENCE [LARGE SCALE GENOMIC DNA]</scope>
    <source>
        <strain evidence="14">CG23_combo_of_CG06-09_8_20_14_all_41_10</strain>
    </source>
</reference>
<dbReference type="Pfam" id="PF00226">
    <property type="entry name" value="DnaJ"/>
    <property type="match status" value="1"/>
</dbReference>
<evidence type="ECO:0000313" key="15">
    <source>
        <dbReference type="Proteomes" id="UP000231292"/>
    </source>
</evidence>
<accession>A0A2G9YL38</accession>
<dbReference type="GO" id="GO:0009408">
    <property type="term" value="P:response to heat"/>
    <property type="evidence" value="ECO:0007669"/>
    <property type="project" value="InterPro"/>
</dbReference>
<organism evidence="14 15">
    <name type="scientific">Candidatus Sherwoodlollariibacterium unditelluris</name>
    <dbReference type="NCBI Taxonomy" id="1974757"/>
    <lineage>
        <taxon>Bacteria</taxon>
        <taxon>Pseudomonadati</taxon>
        <taxon>Candidatus Omnitrophota</taxon>
        <taxon>Candidatus Sherwoodlollariibacterium</taxon>
    </lineage>
</organism>
<feature type="binding site" evidence="10">
    <location>
        <position position="186"/>
    </location>
    <ligand>
        <name>Zn(2+)</name>
        <dbReference type="ChEBI" id="CHEBI:29105"/>
        <label>2</label>
    </ligand>
</feature>
<dbReference type="GO" id="GO:0005524">
    <property type="term" value="F:ATP binding"/>
    <property type="evidence" value="ECO:0007669"/>
    <property type="project" value="InterPro"/>
</dbReference>
<dbReference type="InterPro" id="IPR008971">
    <property type="entry name" value="HSP40/DnaJ_pept-bd"/>
</dbReference>
<keyword evidence="10" id="KW-0963">Cytoplasm</keyword>
<evidence type="ECO:0000259" key="12">
    <source>
        <dbReference type="PROSITE" id="PS50076"/>
    </source>
</evidence>
<dbReference type="Pfam" id="PF00684">
    <property type="entry name" value="DnaJ_CXXCXGXG"/>
    <property type="match status" value="1"/>
</dbReference>
<feature type="binding site" evidence="10">
    <location>
        <position position="219"/>
    </location>
    <ligand>
        <name>Zn(2+)</name>
        <dbReference type="ChEBI" id="CHEBI:29105"/>
        <label>1</label>
    </ligand>
</feature>
<keyword evidence="1 10" id="KW-0235">DNA replication</keyword>
<dbReference type="SUPFAM" id="SSF46565">
    <property type="entry name" value="Chaperone J-domain"/>
    <property type="match status" value="1"/>
</dbReference>
<dbReference type="InterPro" id="IPR001305">
    <property type="entry name" value="HSP_DnaJ_Cys-rich_dom"/>
</dbReference>
<dbReference type="InterPro" id="IPR018253">
    <property type="entry name" value="DnaJ_domain_CS"/>
</dbReference>
<feature type="zinc finger region" description="CR-type" evidence="11">
    <location>
        <begin position="153"/>
        <end position="231"/>
    </location>
</feature>
<feature type="repeat" description="CXXCXGXG motif" evidence="10">
    <location>
        <begin position="166"/>
        <end position="173"/>
    </location>
</feature>
<keyword evidence="4 10" id="KW-0863">Zinc-finger</keyword>
<dbReference type="PANTHER" id="PTHR43096:SF52">
    <property type="entry name" value="DNAJ HOMOLOG 1, MITOCHONDRIAL-RELATED"/>
    <property type="match status" value="1"/>
</dbReference>
<evidence type="ECO:0000256" key="10">
    <source>
        <dbReference type="HAMAP-Rule" id="MF_01152"/>
    </source>
</evidence>
<feature type="binding site" evidence="10">
    <location>
        <position position="222"/>
    </location>
    <ligand>
        <name>Zn(2+)</name>
        <dbReference type="ChEBI" id="CHEBI:29105"/>
        <label>1</label>
    </ligand>
</feature>
<evidence type="ECO:0000256" key="9">
    <source>
        <dbReference type="ARBA" id="ARBA00067609"/>
    </source>
</evidence>
<dbReference type="InterPro" id="IPR036869">
    <property type="entry name" value="J_dom_sf"/>
</dbReference>
<comment type="cofactor">
    <cofactor evidence="10">
        <name>Zn(2+)</name>
        <dbReference type="ChEBI" id="CHEBI:29105"/>
    </cofactor>
    <text evidence="10">Binds 2 Zn(2+) ions per monomer.</text>
</comment>
<comment type="similarity">
    <text evidence="8 10">Belongs to the DnaJ family.</text>
</comment>
<evidence type="ECO:0000313" key="14">
    <source>
        <dbReference type="EMBL" id="PIP19862.1"/>
    </source>
</evidence>
<keyword evidence="6 10" id="KW-0346">Stress response</keyword>
<evidence type="ECO:0000256" key="2">
    <source>
        <dbReference type="ARBA" id="ARBA00022723"/>
    </source>
</evidence>
<dbReference type="SUPFAM" id="SSF49493">
    <property type="entry name" value="HSP40/DnaJ peptide-binding domain"/>
    <property type="match status" value="2"/>
</dbReference>
<evidence type="ECO:0000256" key="3">
    <source>
        <dbReference type="ARBA" id="ARBA00022737"/>
    </source>
</evidence>
<dbReference type="NCBIfam" id="TIGR02349">
    <property type="entry name" value="DnaJ_bact"/>
    <property type="match status" value="1"/>
</dbReference>
<dbReference type="CDD" id="cd06257">
    <property type="entry name" value="DnaJ"/>
    <property type="match status" value="1"/>
</dbReference>
<dbReference type="InterPro" id="IPR001623">
    <property type="entry name" value="DnaJ_domain"/>
</dbReference>
<dbReference type="GO" id="GO:0031072">
    <property type="term" value="F:heat shock protein binding"/>
    <property type="evidence" value="ECO:0007669"/>
    <property type="project" value="InterPro"/>
</dbReference>
<evidence type="ECO:0000259" key="13">
    <source>
        <dbReference type="PROSITE" id="PS51188"/>
    </source>
</evidence>
<dbReference type="InterPro" id="IPR002939">
    <property type="entry name" value="DnaJ_C"/>
</dbReference>
<dbReference type="CDD" id="cd10747">
    <property type="entry name" value="DnaJ_C"/>
    <property type="match status" value="1"/>
</dbReference>
<dbReference type="GO" id="GO:0008270">
    <property type="term" value="F:zinc ion binding"/>
    <property type="evidence" value="ECO:0007669"/>
    <property type="project" value="UniProtKB-UniRule"/>
</dbReference>
<evidence type="ECO:0000256" key="5">
    <source>
        <dbReference type="ARBA" id="ARBA00022833"/>
    </source>
</evidence>
<dbReference type="Gene3D" id="2.60.260.20">
    <property type="entry name" value="Urease metallochaperone UreE, N-terminal domain"/>
    <property type="match status" value="2"/>
</dbReference>
<name>A0A2G9YL38_9BACT</name>
<feature type="repeat" description="CXXCXGXG motif" evidence="10">
    <location>
        <begin position="205"/>
        <end position="212"/>
    </location>
</feature>
<feature type="domain" description="CR-type" evidence="13">
    <location>
        <begin position="153"/>
        <end position="231"/>
    </location>
</feature>
<feature type="binding site" evidence="10">
    <location>
        <position position="183"/>
    </location>
    <ligand>
        <name>Zn(2+)</name>
        <dbReference type="ChEBI" id="CHEBI:29105"/>
        <label>2</label>
    </ligand>
</feature>
<evidence type="ECO:0000256" key="6">
    <source>
        <dbReference type="ARBA" id="ARBA00023016"/>
    </source>
</evidence>
<dbReference type="FunFam" id="2.10.230.10:FF:000002">
    <property type="entry name" value="Molecular chaperone DnaJ"/>
    <property type="match status" value="1"/>
</dbReference>
<comment type="caution">
    <text evidence="14">The sequence shown here is derived from an EMBL/GenBank/DDBJ whole genome shotgun (WGS) entry which is preliminary data.</text>
</comment>
<dbReference type="GO" id="GO:0006260">
    <property type="term" value="P:DNA replication"/>
    <property type="evidence" value="ECO:0007669"/>
    <property type="project" value="UniProtKB-KW"/>
</dbReference>
<dbReference type="FunFam" id="2.60.260.20:FF:000005">
    <property type="entry name" value="Chaperone protein dnaJ 1, mitochondrial"/>
    <property type="match status" value="1"/>
</dbReference>
<dbReference type="PRINTS" id="PR00625">
    <property type="entry name" value="JDOMAIN"/>
</dbReference>
<dbReference type="AlphaFoldDB" id="A0A2G9YL38"/>
<dbReference type="GO" id="GO:0051082">
    <property type="term" value="F:unfolded protein binding"/>
    <property type="evidence" value="ECO:0007669"/>
    <property type="project" value="UniProtKB-UniRule"/>
</dbReference>
<dbReference type="GO" id="GO:0042026">
    <property type="term" value="P:protein refolding"/>
    <property type="evidence" value="ECO:0007669"/>
    <property type="project" value="TreeGrafter"/>
</dbReference>
<feature type="binding site" evidence="10">
    <location>
        <position position="166"/>
    </location>
    <ligand>
        <name>Zn(2+)</name>
        <dbReference type="ChEBI" id="CHEBI:29105"/>
        <label>1</label>
    </ligand>
</feature>
<dbReference type="Gene3D" id="1.10.287.110">
    <property type="entry name" value="DnaJ domain"/>
    <property type="match status" value="1"/>
</dbReference>
<dbReference type="SMART" id="SM00271">
    <property type="entry name" value="DnaJ"/>
    <property type="match status" value="1"/>
</dbReference>
<dbReference type="PANTHER" id="PTHR43096">
    <property type="entry name" value="DNAJ HOMOLOG 1, MITOCHONDRIAL-RELATED"/>
    <property type="match status" value="1"/>
</dbReference>
<feature type="domain" description="J" evidence="12">
    <location>
        <begin position="6"/>
        <end position="73"/>
    </location>
</feature>
<comment type="function">
    <text evidence="10">Participates actively in the response to hyperosmotic and heat shock by preventing the aggregation of stress-denatured proteins and by disaggregating proteins, also in an autonomous, DnaK-independent fashion. Unfolded proteins bind initially to DnaJ; upon interaction with the DnaJ-bound protein, DnaK hydrolyzes its bound ATP, resulting in the formation of a stable complex. GrpE releases ADP from DnaK; ATP binding to DnaK triggers the release of the substrate protein, thus completing the reaction cycle. Several rounds of ATP-dependent interactions between DnaJ, DnaK and GrpE are required for fully efficient folding. Also involved, together with DnaK and GrpE, in the DNA replication of plasmids through activation of initiation proteins.</text>
</comment>
<protein>
    <recommendedName>
        <fullName evidence="9 10">Chaperone protein DnaJ</fullName>
    </recommendedName>
</protein>
<dbReference type="InterPro" id="IPR036410">
    <property type="entry name" value="HSP_DnaJ_Cys-rich_dom_sf"/>
</dbReference>
<dbReference type="Proteomes" id="UP000231292">
    <property type="component" value="Unassembled WGS sequence"/>
</dbReference>
<feature type="repeat" description="CXXCXGXG motif" evidence="10">
    <location>
        <begin position="219"/>
        <end position="226"/>
    </location>
</feature>
<evidence type="ECO:0000256" key="8">
    <source>
        <dbReference type="ARBA" id="ARBA00061004"/>
    </source>
</evidence>
<dbReference type="HAMAP" id="MF_01152">
    <property type="entry name" value="DnaJ"/>
    <property type="match status" value="1"/>
</dbReference>
<comment type="subcellular location">
    <subcellularLocation>
        <location evidence="10">Cytoplasm</location>
    </subcellularLocation>
</comment>
<dbReference type="PROSITE" id="PS50076">
    <property type="entry name" value="DNAJ_2"/>
    <property type="match status" value="1"/>
</dbReference>
<feature type="binding site" evidence="10">
    <location>
        <position position="169"/>
    </location>
    <ligand>
        <name>Zn(2+)</name>
        <dbReference type="ChEBI" id="CHEBI:29105"/>
        <label>1</label>
    </ligand>
</feature>
<dbReference type="PROSITE" id="PS51188">
    <property type="entry name" value="ZF_CR"/>
    <property type="match status" value="1"/>
</dbReference>
<dbReference type="GO" id="GO:0005737">
    <property type="term" value="C:cytoplasm"/>
    <property type="evidence" value="ECO:0007669"/>
    <property type="project" value="UniProtKB-SubCell"/>
</dbReference>